<dbReference type="InterPro" id="IPR018060">
    <property type="entry name" value="HTH_AraC"/>
</dbReference>
<dbReference type="SUPFAM" id="SSF46689">
    <property type="entry name" value="Homeodomain-like"/>
    <property type="match status" value="1"/>
</dbReference>
<dbReference type="Gene3D" id="1.10.10.60">
    <property type="entry name" value="Homeodomain-like"/>
    <property type="match status" value="2"/>
</dbReference>
<gene>
    <name evidence="13" type="ORF">G5B17_16265</name>
</gene>
<proteinExistence type="predicted"/>
<sequence>MNNCRVLLADDEAAILEGYKLLFDWEKYQCEVVGTAMDGREAVEKARELKPDIVIMDINLPKLNGLEAIRAIQETAPADHPIYMIVVTGYDEFSYCQEALRLRVSDFLLKPIDFDAFGEVIEGVVKKVMENPNRQVVLSDTLKKIVDYVNENLSDEDMRLTLLAENMNMNPNYISQLFKKELGCGYHAYLNQVRVEKAKKYLRQTNEPITVVAELVGFSDYRIFTKIFKGIVGVAPSQFRK</sequence>
<dbReference type="PROSITE" id="PS50110">
    <property type="entry name" value="RESPONSE_REGULATORY"/>
    <property type="match status" value="1"/>
</dbReference>
<dbReference type="Pfam" id="PF12833">
    <property type="entry name" value="HTH_18"/>
    <property type="match status" value="1"/>
</dbReference>
<dbReference type="PANTHER" id="PTHR42713">
    <property type="entry name" value="HISTIDINE KINASE-RELATED"/>
    <property type="match status" value="1"/>
</dbReference>
<evidence type="ECO:0000256" key="3">
    <source>
        <dbReference type="ARBA" id="ARBA00022490"/>
    </source>
</evidence>
<keyword evidence="8" id="KW-0804">Transcription</keyword>
<comment type="caution">
    <text evidence="13">The sequence shown here is derived from an EMBL/GenBank/DDBJ whole genome shotgun (WGS) entry which is preliminary data.</text>
</comment>
<evidence type="ECO:0000256" key="1">
    <source>
        <dbReference type="ARBA" id="ARBA00004496"/>
    </source>
</evidence>
<evidence type="ECO:0000259" key="11">
    <source>
        <dbReference type="PROSITE" id="PS01124"/>
    </source>
</evidence>
<evidence type="ECO:0000256" key="9">
    <source>
        <dbReference type="ARBA" id="ARBA00024867"/>
    </source>
</evidence>
<dbReference type="SMART" id="SM00342">
    <property type="entry name" value="HTH_ARAC"/>
    <property type="match status" value="1"/>
</dbReference>
<evidence type="ECO:0000313" key="13">
    <source>
        <dbReference type="EMBL" id="NSG86926.1"/>
    </source>
</evidence>
<dbReference type="PANTHER" id="PTHR42713:SF3">
    <property type="entry name" value="TRANSCRIPTIONAL REGULATORY PROTEIN HPTR"/>
    <property type="match status" value="1"/>
</dbReference>
<dbReference type="PROSITE" id="PS01124">
    <property type="entry name" value="HTH_ARAC_FAMILY_2"/>
    <property type="match status" value="1"/>
</dbReference>
<evidence type="ECO:0000256" key="4">
    <source>
        <dbReference type="ARBA" id="ARBA00022553"/>
    </source>
</evidence>
<dbReference type="InterPro" id="IPR011006">
    <property type="entry name" value="CheY-like_superfamily"/>
</dbReference>
<dbReference type="CDD" id="cd17536">
    <property type="entry name" value="REC_YesN-like"/>
    <property type="match status" value="1"/>
</dbReference>
<dbReference type="InterPro" id="IPR001789">
    <property type="entry name" value="Sig_transdc_resp-reg_receiver"/>
</dbReference>
<evidence type="ECO:0000259" key="12">
    <source>
        <dbReference type="PROSITE" id="PS50110"/>
    </source>
</evidence>
<dbReference type="SMART" id="SM00448">
    <property type="entry name" value="REC"/>
    <property type="match status" value="1"/>
</dbReference>
<evidence type="ECO:0000256" key="8">
    <source>
        <dbReference type="ARBA" id="ARBA00023163"/>
    </source>
</evidence>
<evidence type="ECO:0000256" key="7">
    <source>
        <dbReference type="ARBA" id="ARBA00023125"/>
    </source>
</evidence>
<evidence type="ECO:0000256" key="6">
    <source>
        <dbReference type="ARBA" id="ARBA00023015"/>
    </source>
</evidence>
<keyword evidence="5" id="KW-0902">Two-component regulatory system</keyword>
<evidence type="ECO:0000256" key="2">
    <source>
        <dbReference type="ARBA" id="ARBA00018672"/>
    </source>
</evidence>
<name>A0ABX2H9P5_9FIRM</name>
<dbReference type="InterPro" id="IPR009057">
    <property type="entry name" value="Homeodomain-like_sf"/>
</dbReference>
<keyword evidence="7" id="KW-0238">DNA-binding</keyword>
<evidence type="ECO:0000256" key="10">
    <source>
        <dbReference type="PROSITE-ProRule" id="PRU00169"/>
    </source>
</evidence>
<protein>
    <recommendedName>
        <fullName evidence="2">Stage 0 sporulation protein A homolog</fullName>
    </recommendedName>
</protein>
<dbReference type="InterPro" id="IPR051552">
    <property type="entry name" value="HptR"/>
</dbReference>
<evidence type="ECO:0000313" key="14">
    <source>
        <dbReference type="Proteomes" id="UP001644719"/>
    </source>
</evidence>
<keyword evidence="4 10" id="KW-0597">Phosphoprotein</keyword>
<evidence type="ECO:0000256" key="5">
    <source>
        <dbReference type="ARBA" id="ARBA00023012"/>
    </source>
</evidence>
<dbReference type="Gene3D" id="3.40.50.2300">
    <property type="match status" value="1"/>
</dbReference>
<dbReference type="SUPFAM" id="SSF52172">
    <property type="entry name" value="CheY-like"/>
    <property type="match status" value="1"/>
</dbReference>
<accession>A0ABX2H9P5</accession>
<dbReference type="EMBL" id="JAAITS010000054">
    <property type="protein sequence ID" value="NSG86926.1"/>
    <property type="molecule type" value="Genomic_DNA"/>
</dbReference>
<reference evidence="13 14" key="1">
    <citation type="journal article" date="2020" name="Cell Host Microbe">
        <title>Functional and Genomic Variation between Human-Derived Isolates of Lachnospiraceae Reveals Inter- and Intra-Species Diversity.</title>
        <authorList>
            <person name="Sorbara M.T."/>
            <person name="Littmann E.R."/>
            <person name="Fontana E."/>
            <person name="Moody T.U."/>
            <person name="Kohout C.E."/>
            <person name="Gjonbalaj M."/>
            <person name="Eaton V."/>
            <person name="Seok R."/>
            <person name="Leiner I.M."/>
            <person name="Pamer E.G."/>
        </authorList>
    </citation>
    <scope>NUCLEOTIDE SEQUENCE [LARGE SCALE GENOMIC DNA]</scope>
    <source>
        <strain evidence="13 14">MSK.17.74</strain>
    </source>
</reference>
<keyword evidence="3" id="KW-0963">Cytoplasm</keyword>
<feature type="modified residue" description="4-aspartylphosphate" evidence="10">
    <location>
        <position position="57"/>
    </location>
</feature>
<feature type="domain" description="HTH araC/xylS-type" evidence="11">
    <location>
        <begin position="143"/>
        <end position="241"/>
    </location>
</feature>
<keyword evidence="14" id="KW-1185">Reference proteome</keyword>
<dbReference type="RefSeq" id="WP_173770185.1">
    <property type="nucleotide sequence ID" value="NZ_JAAITS010000054.1"/>
</dbReference>
<organism evidence="13 14">
    <name type="scientific">Blautia faecis</name>
    <dbReference type="NCBI Taxonomy" id="871665"/>
    <lineage>
        <taxon>Bacteria</taxon>
        <taxon>Bacillati</taxon>
        <taxon>Bacillota</taxon>
        <taxon>Clostridia</taxon>
        <taxon>Lachnospirales</taxon>
        <taxon>Lachnospiraceae</taxon>
        <taxon>Blautia</taxon>
    </lineage>
</organism>
<dbReference type="Pfam" id="PF00072">
    <property type="entry name" value="Response_reg"/>
    <property type="match status" value="1"/>
</dbReference>
<dbReference type="Proteomes" id="UP001644719">
    <property type="component" value="Unassembled WGS sequence"/>
</dbReference>
<keyword evidence="6" id="KW-0805">Transcription regulation</keyword>
<comment type="function">
    <text evidence="9">May play the central regulatory role in sporulation. It may be an element of the effector pathway responsible for the activation of sporulation genes in response to nutritional stress. Spo0A may act in concert with spo0H (a sigma factor) to control the expression of some genes that are critical to the sporulation process.</text>
</comment>
<feature type="domain" description="Response regulatory" evidence="12">
    <location>
        <begin position="5"/>
        <end position="125"/>
    </location>
</feature>
<comment type="subcellular location">
    <subcellularLocation>
        <location evidence="1">Cytoplasm</location>
    </subcellularLocation>
</comment>